<dbReference type="Gene3D" id="3.40.50.150">
    <property type="entry name" value="Vaccinia Virus protein VP39"/>
    <property type="match status" value="1"/>
</dbReference>
<comment type="caution">
    <text evidence="2">The sequence shown here is derived from an EMBL/GenBank/DDBJ whole genome shotgun (WGS) entry which is preliminary data.</text>
</comment>
<accession>X0TCY2</accession>
<dbReference type="InterPro" id="IPR013216">
    <property type="entry name" value="Methyltransf_11"/>
</dbReference>
<dbReference type="PANTHER" id="PTHR43591:SF24">
    <property type="entry name" value="2-METHOXY-6-POLYPRENYL-1,4-BENZOQUINOL METHYLASE, MITOCHONDRIAL"/>
    <property type="match status" value="1"/>
</dbReference>
<dbReference type="AlphaFoldDB" id="X0TCY2"/>
<protein>
    <recommendedName>
        <fullName evidence="1">Methyltransferase type 11 domain-containing protein</fullName>
    </recommendedName>
</protein>
<gene>
    <name evidence="2" type="ORF">S01H1_31525</name>
</gene>
<organism evidence="2">
    <name type="scientific">marine sediment metagenome</name>
    <dbReference type="NCBI Taxonomy" id="412755"/>
    <lineage>
        <taxon>unclassified sequences</taxon>
        <taxon>metagenomes</taxon>
        <taxon>ecological metagenomes</taxon>
    </lineage>
</organism>
<dbReference type="InterPro" id="IPR029063">
    <property type="entry name" value="SAM-dependent_MTases_sf"/>
</dbReference>
<reference evidence="2" key="1">
    <citation type="journal article" date="2014" name="Front. Microbiol.">
        <title>High frequency of phylogenetically diverse reductive dehalogenase-homologous genes in deep subseafloor sedimentary metagenomes.</title>
        <authorList>
            <person name="Kawai M."/>
            <person name="Futagami T."/>
            <person name="Toyoda A."/>
            <person name="Takaki Y."/>
            <person name="Nishi S."/>
            <person name="Hori S."/>
            <person name="Arai W."/>
            <person name="Tsubouchi T."/>
            <person name="Morono Y."/>
            <person name="Uchiyama I."/>
            <person name="Ito T."/>
            <person name="Fujiyama A."/>
            <person name="Inagaki F."/>
            <person name="Takami H."/>
        </authorList>
    </citation>
    <scope>NUCLEOTIDE SEQUENCE</scope>
    <source>
        <strain evidence="2">Expedition CK06-06</strain>
    </source>
</reference>
<dbReference type="SUPFAM" id="SSF53335">
    <property type="entry name" value="S-adenosyl-L-methionine-dependent methyltransferases"/>
    <property type="match status" value="1"/>
</dbReference>
<name>X0TCY2_9ZZZZ</name>
<dbReference type="EMBL" id="BARS01019451">
    <property type="protein sequence ID" value="GAF91059.1"/>
    <property type="molecule type" value="Genomic_DNA"/>
</dbReference>
<feature type="domain" description="Methyltransferase type 11" evidence="1">
    <location>
        <begin position="65"/>
        <end position="140"/>
    </location>
</feature>
<dbReference type="GO" id="GO:0008757">
    <property type="term" value="F:S-adenosylmethionine-dependent methyltransferase activity"/>
    <property type="evidence" value="ECO:0007669"/>
    <property type="project" value="InterPro"/>
</dbReference>
<evidence type="ECO:0000313" key="2">
    <source>
        <dbReference type="EMBL" id="GAF91059.1"/>
    </source>
</evidence>
<dbReference type="PANTHER" id="PTHR43591">
    <property type="entry name" value="METHYLTRANSFERASE"/>
    <property type="match status" value="1"/>
</dbReference>
<proteinExistence type="predicted"/>
<feature type="non-terminal residue" evidence="2">
    <location>
        <position position="229"/>
    </location>
</feature>
<dbReference type="Pfam" id="PF08241">
    <property type="entry name" value="Methyltransf_11"/>
    <property type="match status" value="1"/>
</dbReference>
<sequence>MKKIPKSYWKMQKRILPNFERSQRVYEHYIEKTVQLDTVWLDLGCGHQLCRTHKNGYAHDEEKVMVNRCKQIFGIDYDIDSLAKHKSIRNRIRGEITKLPFKDKSFDLITSNMVVEHLDNPKSQFKEINRVLKDKGLILFHTPNKYSHNTVLSRLIPDSIKTDLIKALDGREESDVFKTYYKVNNRKHIYNVAKESGFAVSHFNRVIEPVARLSKFTAIAFFELIYLRV</sequence>
<evidence type="ECO:0000259" key="1">
    <source>
        <dbReference type="Pfam" id="PF08241"/>
    </source>
</evidence>
<dbReference type="CDD" id="cd02440">
    <property type="entry name" value="AdoMet_MTases"/>
    <property type="match status" value="1"/>
</dbReference>